<name>A0A0S4M5B4_9BURK</name>
<gene>
    <name evidence="11 15" type="primary">valS</name>
    <name evidence="15" type="ORF">Ark11_1294</name>
</gene>
<dbReference type="NCBIfam" id="NF004349">
    <property type="entry name" value="PRK05729.1"/>
    <property type="match status" value="1"/>
</dbReference>
<comment type="similarity">
    <text evidence="11">Belongs to the class-I aminoacyl-tRNA synthetase family. ValS type 1 subfamily.</text>
</comment>
<dbReference type="SUPFAM" id="SSF52374">
    <property type="entry name" value="Nucleotidylyl transferase"/>
    <property type="match status" value="1"/>
</dbReference>
<dbReference type="Proteomes" id="UP000198651">
    <property type="component" value="Chromosome I"/>
</dbReference>
<dbReference type="FunFam" id="3.40.50.620:FF:000457">
    <property type="entry name" value="Predicted protein"/>
    <property type="match status" value="1"/>
</dbReference>
<evidence type="ECO:0000259" key="12">
    <source>
        <dbReference type="Pfam" id="PF00133"/>
    </source>
</evidence>
<feature type="short sequence motif" description="'KMSKS' region" evidence="11">
    <location>
        <begin position="547"/>
        <end position="551"/>
    </location>
</feature>
<dbReference type="GO" id="GO:0002161">
    <property type="term" value="F:aminoacyl-tRNA deacylase activity"/>
    <property type="evidence" value="ECO:0007669"/>
    <property type="project" value="InterPro"/>
</dbReference>
<evidence type="ECO:0000256" key="1">
    <source>
        <dbReference type="ARBA" id="ARBA00004496"/>
    </source>
</evidence>
<keyword evidence="3 11" id="KW-0963">Cytoplasm</keyword>
<feature type="domain" description="Valyl-tRNA synthetase tRNA-binding arm" evidence="14">
    <location>
        <begin position="869"/>
        <end position="932"/>
    </location>
</feature>
<dbReference type="GO" id="GO:0005524">
    <property type="term" value="F:ATP binding"/>
    <property type="evidence" value="ECO:0007669"/>
    <property type="project" value="UniProtKB-UniRule"/>
</dbReference>
<keyword evidence="6 11" id="KW-0067">ATP-binding</keyword>
<dbReference type="SUPFAM" id="SSF47323">
    <property type="entry name" value="Anticodon-binding domain of a subclass of class I aminoacyl-tRNA synthetases"/>
    <property type="match status" value="1"/>
</dbReference>
<keyword evidence="16" id="KW-1185">Reference proteome</keyword>
<keyword evidence="8 11" id="KW-0175">Coiled coil</keyword>
<dbReference type="Gene3D" id="3.90.740.10">
    <property type="entry name" value="Valyl/Leucyl/Isoleucyl-tRNA synthetase, editing domain"/>
    <property type="match status" value="1"/>
</dbReference>
<evidence type="ECO:0000256" key="11">
    <source>
        <dbReference type="HAMAP-Rule" id="MF_02004"/>
    </source>
</evidence>
<evidence type="ECO:0000256" key="7">
    <source>
        <dbReference type="ARBA" id="ARBA00022917"/>
    </source>
</evidence>
<dbReference type="EMBL" id="LN906597">
    <property type="protein sequence ID" value="CUT18098.1"/>
    <property type="molecule type" value="Genomic_DNA"/>
</dbReference>
<dbReference type="PROSITE" id="PS00178">
    <property type="entry name" value="AA_TRNA_LIGASE_I"/>
    <property type="match status" value="1"/>
</dbReference>
<dbReference type="Gene3D" id="3.40.50.620">
    <property type="entry name" value="HUPs"/>
    <property type="match status" value="2"/>
</dbReference>
<dbReference type="InterPro" id="IPR002303">
    <property type="entry name" value="Valyl-tRNA_ligase"/>
</dbReference>
<comment type="subunit">
    <text evidence="2 11">Monomer.</text>
</comment>
<keyword evidence="7 11" id="KW-0648">Protein biosynthesis</keyword>
<dbReference type="STRING" id="1561003.Ark11_1294"/>
<comment type="function">
    <text evidence="11">Catalyzes the attachment of valine to tRNA(Val). As ValRS can inadvertently accommodate and process structurally similar amino acids such as threonine, to avoid such errors, it has a 'posttransfer' editing activity that hydrolyzes mischarged Thr-tRNA(Val) in a tRNA-dependent manner.</text>
</comment>
<dbReference type="SUPFAM" id="SSF50677">
    <property type="entry name" value="ValRS/IleRS/LeuRS editing domain"/>
    <property type="match status" value="1"/>
</dbReference>
<comment type="domain">
    <text evidence="11">ValRS has two distinct active sites: one for aminoacylation and one for editing. The misactivated threonine is translocated from the active site to the editing site.</text>
</comment>
<evidence type="ECO:0000259" key="14">
    <source>
        <dbReference type="Pfam" id="PF10458"/>
    </source>
</evidence>
<evidence type="ECO:0000313" key="16">
    <source>
        <dbReference type="Proteomes" id="UP000198651"/>
    </source>
</evidence>
<dbReference type="EC" id="6.1.1.9" evidence="11"/>
<dbReference type="PRINTS" id="PR00986">
    <property type="entry name" value="TRNASYNTHVAL"/>
</dbReference>
<evidence type="ECO:0000259" key="13">
    <source>
        <dbReference type="Pfam" id="PF08264"/>
    </source>
</evidence>
<dbReference type="GO" id="GO:0006438">
    <property type="term" value="P:valyl-tRNA aminoacylation"/>
    <property type="evidence" value="ECO:0007669"/>
    <property type="project" value="UniProtKB-UniRule"/>
</dbReference>
<dbReference type="InterPro" id="IPR013155">
    <property type="entry name" value="M/V/L/I-tRNA-synth_anticd-bd"/>
</dbReference>
<dbReference type="CDD" id="cd07962">
    <property type="entry name" value="Anticodon_Ia_Val"/>
    <property type="match status" value="1"/>
</dbReference>
<keyword evidence="9 11" id="KW-0030">Aminoacyl-tRNA synthetase</keyword>
<dbReference type="RefSeq" id="WP_420885866.1">
    <property type="nucleotide sequence ID" value="NZ_LN906597.1"/>
</dbReference>
<keyword evidence="5 11" id="KW-0547">Nucleotide-binding</keyword>
<dbReference type="Gene3D" id="1.10.287.380">
    <property type="entry name" value="Valyl-tRNA synthetase, C-terminal domain"/>
    <property type="match status" value="1"/>
</dbReference>
<comment type="domain">
    <text evidence="11">The C-terminal coiled-coil domain is crucial for aminoacylation activity.</text>
</comment>
<sequence>MVSLSKSYDPATIEAFWRDEWSARGYFRMGCDCRRSKSFCILLPPPNVTGTLHMGHGFNQTLMDILIRYHYLCGYNTLWQPGTDHAGIATQIVVERQLAIEGKTRHDLGRECFLDRVWDWKSKSGGKITTQMRRLGVSCDWSRESFTLDSALSRNVTAVFVRLYRDGLIYRGKKIINWDPLLKTAVSDLEVVNTEEDGFLWYISYRAVDGNGCLIVATTRPETLFGDVAVAVHPDDDRYKSWIGKHVFVPICNRSIPVIADDSVDPLFGTGCVKVTPASDFDDYKRAIRYSLSFLTIFDDECRLVGEIPESYRGLDRYDARKILLQELKDTGFLVDQKPHRLVLPRGDRTSVVLEPRITDQWFVDLTSITQCNGLPGGWKSLVEPALDLCKRKEITFVPDVWYNTYYRWLSEIQDWCISRQLWWGHRIPAWFSDDGSVWVAHDEDEAYQLARKDGYVGTLIQDSDVLDTWFSSALWPFSSLGWTPEYPDVSNPAMDLYLPSSVLVTGFDIIFFWVARMIMITNYITGKVPFRTVYVHGLIRDGEGQKMSKSKGNVLDPIDLIDGISLEELLKKRTFALMNPSKESDIVERTLREFPNGIQAYGVDALRFTFSSLASPGRDIKFDLDRCAGYRNFCNKLWNAARFVLMNVDGKLVRCDFSYSSWVDKWILSVLNRTVDTVHKSFQQYRFDWAAQAIHSFFWDEYCDWYIEMSKVQLADSRSEVVSHTSYVLCLVLDIGLRLAHPIIPFLTEELWKNVSPLIHMRSFPSILELGYPKYDHSCNDETAEGVMASFKKMVAAIRHLRSEMKVSPSHKVSLIVERKGFWPYDSRYLRQLAKVSDISFTDNMDSVFAPKGQVDGLTIALDVSIDHANEEKRLEKEHNKIMANCQLIREKLAQPSFCDKAPANVVNRQKQMLKENEEKLMSIEKQLKKIRQWLLELDSNQRPTD</sequence>
<dbReference type="InterPro" id="IPR014729">
    <property type="entry name" value="Rossmann-like_a/b/a_fold"/>
</dbReference>
<reference evidence="16" key="1">
    <citation type="submission" date="2015-11" db="EMBL/GenBank/DDBJ databases">
        <authorList>
            <person name="Seth-Smith H.M.B."/>
        </authorList>
    </citation>
    <scope>NUCLEOTIDE SEQUENCE [LARGE SCALE GENOMIC DNA]</scope>
    <source>
        <strain evidence="16">2013Ark11</strain>
    </source>
</reference>
<dbReference type="InterPro" id="IPR037118">
    <property type="entry name" value="Val-tRNA_synth_C_sf"/>
</dbReference>
<dbReference type="InterPro" id="IPR009080">
    <property type="entry name" value="tRNAsynth_Ia_anticodon-bd"/>
</dbReference>
<feature type="binding site" evidence="11">
    <location>
        <position position="550"/>
    </location>
    <ligand>
        <name>ATP</name>
        <dbReference type="ChEBI" id="CHEBI:30616"/>
    </ligand>
</feature>
<dbReference type="SUPFAM" id="SSF46589">
    <property type="entry name" value="tRNA-binding arm"/>
    <property type="match status" value="1"/>
</dbReference>
<dbReference type="InterPro" id="IPR009008">
    <property type="entry name" value="Val/Leu/Ile-tRNA-synth_edit"/>
</dbReference>
<evidence type="ECO:0000256" key="8">
    <source>
        <dbReference type="ARBA" id="ARBA00023054"/>
    </source>
</evidence>
<dbReference type="HAMAP" id="MF_02004">
    <property type="entry name" value="Val_tRNA_synth_type1"/>
    <property type="match status" value="1"/>
</dbReference>
<organism evidence="15 16">
    <name type="scientific">Candidatus Ichthyocystis hellenicum</name>
    <dbReference type="NCBI Taxonomy" id="1561003"/>
    <lineage>
        <taxon>Bacteria</taxon>
        <taxon>Pseudomonadati</taxon>
        <taxon>Pseudomonadota</taxon>
        <taxon>Betaproteobacteria</taxon>
        <taxon>Burkholderiales</taxon>
        <taxon>Candidatus Ichthyocystis</taxon>
    </lineage>
</organism>
<dbReference type="InterPro" id="IPR033705">
    <property type="entry name" value="Anticodon_Ia_Val"/>
</dbReference>
<dbReference type="InterPro" id="IPR019499">
    <property type="entry name" value="Val-tRNA_synth_tRNA-bd"/>
</dbReference>
<feature type="domain" description="Methionyl/Valyl/Leucyl/Isoleucyl-tRNA synthetase anticodon-binding" evidence="13">
    <location>
        <begin position="665"/>
        <end position="816"/>
    </location>
</feature>
<dbReference type="Pfam" id="PF00133">
    <property type="entry name" value="tRNA-synt_1"/>
    <property type="match status" value="1"/>
</dbReference>
<dbReference type="CDD" id="cd00817">
    <property type="entry name" value="ValRS_core"/>
    <property type="match status" value="1"/>
</dbReference>
<comment type="catalytic activity">
    <reaction evidence="10 11">
        <text>tRNA(Val) + L-valine + ATP = L-valyl-tRNA(Val) + AMP + diphosphate</text>
        <dbReference type="Rhea" id="RHEA:10704"/>
        <dbReference type="Rhea" id="RHEA-COMP:9672"/>
        <dbReference type="Rhea" id="RHEA-COMP:9708"/>
        <dbReference type="ChEBI" id="CHEBI:30616"/>
        <dbReference type="ChEBI" id="CHEBI:33019"/>
        <dbReference type="ChEBI" id="CHEBI:57762"/>
        <dbReference type="ChEBI" id="CHEBI:78442"/>
        <dbReference type="ChEBI" id="CHEBI:78537"/>
        <dbReference type="ChEBI" id="CHEBI:456215"/>
        <dbReference type="EC" id="6.1.1.9"/>
    </reaction>
</comment>
<evidence type="ECO:0000256" key="4">
    <source>
        <dbReference type="ARBA" id="ARBA00022598"/>
    </source>
</evidence>
<feature type="short sequence motif" description="'HIGH' region" evidence="11">
    <location>
        <begin position="46"/>
        <end position="56"/>
    </location>
</feature>
<dbReference type="InterPro" id="IPR010978">
    <property type="entry name" value="tRNA-bd_arm"/>
</dbReference>
<evidence type="ECO:0000256" key="5">
    <source>
        <dbReference type="ARBA" id="ARBA00022741"/>
    </source>
</evidence>
<dbReference type="InterPro" id="IPR001412">
    <property type="entry name" value="aa-tRNA-synth_I_CS"/>
</dbReference>
<dbReference type="GO" id="GO:0005829">
    <property type="term" value="C:cytosol"/>
    <property type="evidence" value="ECO:0007669"/>
    <property type="project" value="TreeGrafter"/>
</dbReference>
<evidence type="ECO:0000256" key="3">
    <source>
        <dbReference type="ARBA" id="ARBA00022490"/>
    </source>
</evidence>
<dbReference type="InterPro" id="IPR002300">
    <property type="entry name" value="aa-tRNA-synth_Ia"/>
</dbReference>
<dbReference type="PATRIC" id="fig|1561003.3.peg.1329"/>
<dbReference type="PANTHER" id="PTHR11946">
    <property type="entry name" value="VALYL-TRNA SYNTHETASES"/>
    <property type="match status" value="1"/>
</dbReference>
<dbReference type="NCBIfam" id="TIGR00422">
    <property type="entry name" value="valS"/>
    <property type="match status" value="1"/>
</dbReference>
<protein>
    <recommendedName>
        <fullName evidence="11">Valine--tRNA ligase</fullName>
        <ecNumber evidence="11">6.1.1.9</ecNumber>
    </recommendedName>
    <alternativeName>
        <fullName evidence="11">Valyl-tRNA synthetase</fullName>
        <shortName evidence="11">ValRS</shortName>
    </alternativeName>
</protein>
<evidence type="ECO:0000313" key="15">
    <source>
        <dbReference type="EMBL" id="CUT18098.1"/>
    </source>
</evidence>
<feature type="domain" description="Aminoacyl-tRNA synthetase class Ia" evidence="12">
    <location>
        <begin position="18"/>
        <end position="624"/>
    </location>
</feature>
<dbReference type="Pfam" id="PF10458">
    <property type="entry name" value="Val_tRNA-synt_C"/>
    <property type="match status" value="1"/>
</dbReference>
<dbReference type="AlphaFoldDB" id="A0A0S4M5B4"/>
<dbReference type="Gene3D" id="1.10.730.10">
    <property type="entry name" value="Isoleucyl-tRNA Synthetase, Domain 1"/>
    <property type="match status" value="1"/>
</dbReference>
<evidence type="ECO:0000256" key="2">
    <source>
        <dbReference type="ARBA" id="ARBA00011245"/>
    </source>
</evidence>
<dbReference type="Pfam" id="PF08264">
    <property type="entry name" value="Anticodon_1"/>
    <property type="match status" value="1"/>
</dbReference>
<accession>A0A0S4M5B4</accession>
<dbReference type="PANTHER" id="PTHR11946:SF93">
    <property type="entry name" value="VALINE--TRNA LIGASE, CHLOROPLASTIC_MITOCHONDRIAL 2"/>
    <property type="match status" value="1"/>
</dbReference>
<dbReference type="GO" id="GO:0004832">
    <property type="term" value="F:valine-tRNA ligase activity"/>
    <property type="evidence" value="ECO:0007669"/>
    <property type="project" value="UniProtKB-UniRule"/>
</dbReference>
<evidence type="ECO:0000256" key="6">
    <source>
        <dbReference type="ARBA" id="ARBA00022840"/>
    </source>
</evidence>
<evidence type="ECO:0000256" key="10">
    <source>
        <dbReference type="ARBA" id="ARBA00047552"/>
    </source>
</evidence>
<evidence type="ECO:0000256" key="9">
    <source>
        <dbReference type="ARBA" id="ARBA00023146"/>
    </source>
</evidence>
<proteinExistence type="inferred from homology"/>
<keyword evidence="4 11" id="KW-0436">Ligase</keyword>
<comment type="subcellular location">
    <subcellularLocation>
        <location evidence="1 11">Cytoplasm</location>
    </subcellularLocation>
</comment>
<dbReference type="FunFam" id="3.40.50.620:FF:000032">
    <property type="entry name" value="Valine--tRNA ligase"/>
    <property type="match status" value="1"/>
</dbReference>